<keyword evidence="5" id="KW-0676">Redox-active center</keyword>
<name>A0A0F9EK88_9ZZZZ</name>
<dbReference type="Gene3D" id="3.40.30.10">
    <property type="entry name" value="Glutaredoxin"/>
    <property type="match status" value="1"/>
</dbReference>
<organism evidence="7">
    <name type="scientific">marine sediment metagenome</name>
    <dbReference type="NCBI Taxonomy" id="412755"/>
    <lineage>
        <taxon>unclassified sequences</taxon>
        <taxon>metagenomes</taxon>
        <taxon>ecological metagenomes</taxon>
    </lineage>
</organism>
<dbReference type="GO" id="GO:0016491">
    <property type="term" value="F:oxidoreductase activity"/>
    <property type="evidence" value="ECO:0007669"/>
    <property type="project" value="UniProtKB-KW"/>
</dbReference>
<dbReference type="Pfam" id="PF13462">
    <property type="entry name" value="Thioredoxin_4"/>
    <property type="match status" value="1"/>
</dbReference>
<dbReference type="InterPro" id="IPR012336">
    <property type="entry name" value="Thioredoxin-like_fold"/>
</dbReference>
<dbReference type="InterPro" id="IPR013766">
    <property type="entry name" value="Thioredoxin_domain"/>
</dbReference>
<dbReference type="PANTHER" id="PTHR13887">
    <property type="entry name" value="GLUTATHIONE S-TRANSFERASE KAPPA"/>
    <property type="match status" value="1"/>
</dbReference>
<evidence type="ECO:0000259" key="6">
    <source>
        <dbReference type="PROSITE" id="PS51352"/>
    </source>
</evidence>
<comment type="caution">
    <text evidence="7">The sequence shown here is derived from an EMBL/GenBank/DDBJ whole genome shotgun (WGS) entry which is preliminary data.</text>
</comment>
<dbReference type="AlphaFoldDB" id="A0A0F9EK88"/>
<evidence type="ECO:0000256" key="3">
    <source>
        <dbReference type="ARBA" id="ARBA00023002"/>
    </source>
</evidence>
<dbReference type="EMBL" id="LAZR01034443">
    <property type="protein sequence ID" value="KKL45285.1"/>
    <property type="molecule type" value="Genomic_DNA"/>
</dbReference>
<comment type="similarity">
    <text evidence="1">Belongs to the thioredoxin family. DsbA subfamily.</text>
</comment>
<feature type="non-terminal residue" evidence="7">
    <location>
        <position position="1"/>
    </location>
</feature>
<dbReference type="PROSITE" id="PS51352">
    <property type="entry name" value="THIOREDOXIN_2"/>
    <property type="match status" value="1"/>
</dbReference>
<keyword evidence="2" id="KW-0732">Signal</keyword>
<proteinExistence type="inferred from homology"/>
<evidence type="ECO:0000256" key="1">
    <source>
        <dbReference type="ARBA" id="ARBA00005791"/>
    </source>
</evidence>
<dbReference type="PANTHER" id="PTHR13887:SF14">
    <property type="entry name" value="DISULFIDE BOND FORMATION PROTEIN D"/>
    <property type="match status" value="1"/>
</dbReference>
<accession>A0A0F9EK88</accession>
<evidence type="ECO:0000256" key="4">
    <source>
        <dbReference type="ARBA" id="ARBA00023157"/>
    </source>
</evidence>
<reference evidence="7" key="1">
    <citation type="journal article" date="2015" name="Nature">
        <title>Complex archaea that bridge the gap between prokaryotes and eukaryotes.</title>
        <authorList>
            <person name="Spang A."/>
            <person name="Saw J.H."/>
            <person name="Jorgensen S.L."/>
            <person name="Zaremba-Niedzwiedzka K."/>
            <person name="Martijn J."/>
            <person name="Lind A.E."/>
            <person name="van Eijk R."/>
            <person name="Schleper C."/>
            <person name="Guy L."/>
            <person name="Ettema T.J."/>
        </authorList>
    </citation>
    <scope>NUCLEOTIDE SEQUENCE</scope>
</reference>
<dbReference type="InterPro" id="IPR036249">
    <property type="entry name" value="Thioredoxin-like_sf"/>
</dbReference>
<evidence type="ECO:0000256" key="5">
    <source>
        <dbReference type="ARBA" id="ARBA00023284"/>
    </source>
</evidence>
<protein>
    <recommendedName>
        <fullName evidence="6">Thioredoxin domain-containing protein</fullName>
    </recommendedName>
</protein>
<feature type="domain" description="Thioredoxin" evidence="6">
    <location>
        <begin position="11"/>
        <end position="204"/>
    </location>
</feature>
<sequence>TDEQELVLEQAENIQPNPQRIGLDVFTENGSPYLGDPNAPITLVEFGDYQCFFCNKYFHETEHSILSNYVETGKVKIIFKDFTIIGPDSITAANAAHCADEQGKFWEYHDILYNNWTGENNGWASYDNQLSFAQDVGLNIDEFSECVKNEKYTTIITDSTSDARTLGLTGTPAFFVIGPDDQITKIPGAQPYEVFERVFNSELEK</sequence>
<keyword evidence="3" id="KW-0560">Oxidoreductase</keyword>
<dbReference type="SUPFAM" id="SSF52833">
    <property type="entry name" value="Thioredoxin-like"/>
    <property type="match status" value="1"/>
</dbReference>
<gene>
    <name evidence="7" type="ORF">LCGC14_2357190</name>
</gene>
<evidence type="ECO:0000256" key="2">
    <source>
        <dbReference type="ARBA" id="ARBA00022729"/>
    </source>
</evidence>
<evidence type="ECO:0000313" key="7">
    <source>
        <dbReference type="EMBL" id="KKL45285.1"/>
    </source>
</evidence>
<keyword evidence="4" id="KW-1015">Disulfide bond</keyword>